<keyword evidence="2" id="KW-1185">Reference proteome</keyword>
<dbReference type="GeneID" id="19111143"/>
<dbReference type="KEGG" id="bcom:BAUCODRAFT_30196"/>
<sequence>MAGLNKLPQEVRDKVYRLFPGVAWIDVAQTFPGVTPFSVEQPALSKTSRQVRKECLDVFYSKNKFLFDLRGWKHDNYPPRWTPLNIYEKWITAIGDDNVARLRSLSIVSQNFRVHLTVSAEQPQLSFKFTFTWSKPVETADGVPPHLGFEGVMKHAPEGLQRVLDEIHASSPDRLTVDGLLRFVRCVKNKEPPGFENCPGSYGDWLY</sequence>
<organism evidence="1 2">
    <name type="scientific">Baudoinia panamericana (strain UAMH 10762)</name>
    <name type="common">Angels' share fungus</name>
    <name type="synonym">Baudoinia compniacensis (strain UAMH 10762)</name>
    <dbReference type="NCBI Taxonomy" id="717646"/>
    <lineage>
        <taxon>Eukaryota</taxon>
        <taxon>Fungi</taxon>
        <taxon>Dikarya</taxon>
        <taxon>Ascomycota</taxon>
        <taxon>Pezizomycotina</taxon>
        <taxon>Dothideomycetes</taxon>
        <taxon>Dothideomycetidae</taxon>
        <taxon>Mycosphaerellales</taxon>
        <taxon>Teratosphaeriaceae</taxon>
        <taxon>Baudoinia</taxon>
    </lineage>
</organism>
<proteinExistence type="predicted"/>
<gene>
    <name evidence="1" type="ORF">BAUCODRAFT_30196</name>
</gene>
<dbReference type="eggNOG" id="ENOG502RKWQ">
    <property type="taxonomic scope" value="Eukaryota"/>
</dbReference>
<evidence type="ECO:0000313" key="2">
    <source>
        <dbReference type="Proteomes" id="UP000011761"/>
    </source>
</evidence>
<dbReference type="EMBL" id="KB445551">
    <property type="protein sequence ID" value="EMC99787.1"/>
    <property type="molecule type" value="Genomic_DNA"/>
</dbReference>
<dbReference type="Proteomes" id="UP000011761">
    <property type="component" value="Unassembled WGS sequence"/>
</dbReference>
<dbReference type="RefSeq" id="XP_007672966.1">
    <property type="nucleotide sequence ID" value="XM_007674776.1"/>
</dbReference>
<name>M2LYK0_BAUPA</name>
<dbReference type="OMA" id="FRPFAYF"/>
<protein>
    <submittedName>
        <fullName evidence="1">Uncharacterized protein</fullName>
    </submittedName>
</protein>
<dbReference type="AlphaFoldDB" id="M2LYK0"/>
<dbReference type="OrthoDB" id="4217619at2759"/>
<evidence type="ECO:0000313" key="1">
    <source>
        <dbReference type="EMBL" id="EMC99787.1"/>
    </source>
</evidence>
<reference evidence="1 2" key="1">
    <citation type="journal article" date="2012" name="PLoS Pathog.">
        <title>Diverse lifestyles and strategies of plant pathogenesis encoded in the genomes of eighteen Dothideomycetes fungi.</title>
        <authorList>
            <person name="Ohm R.A."/>
            <person name="Feau N."/>
            <person name="Henrissat B."/>
            <person name="Schoch C.L."/>
            <person name="Horwitz B.A."/>
            <person name="Barry K.W."/>
            <person name="Condon B.J."/>
            <person name="Copeland A.C."/>
            <person name="Dhillon B."/>
            <person name="Glaser F."/>
            <person name="Hesse C.N."/>
            <person name="Kosti I."/>
            <person name="LaButti K."/>
            <person name="Lindquist E.A."/>
            <person name="Lucas S."/>
            <person name="Salamov A.A."/>
            <person name="Bradshaw R.E."/>
            <person name="Ciuffetti L."/>
            <person name="Hamelin R.C."/>
            <person name="Kema G.H.J."/>
            <person name="Lawrence C."/>
            <person name="Scott J.A."/>
            <person name="Spatafora J.W."/>
            <person name="Turgeon B.G."/>
            <person name="de Wit P.J.G.M."/>
            <person name="Zhong S."/>
            <person name="Goodwin S.B."/>
            <person name="Grigoriev I.V."/>
        </authorList>
    </citation>
    <scope>NUCLEOTIDE SEQUENCE [LARGE SCALE GENOMIC DNA]</scope>
    <source>
        <strain evidence="1 2">UAMH 10762</strain>
    </source>
</reference>
<accession>M2LYK0</accession>
<dbReference type="STRING" id="717646.M2LYK0"/>
<dbReference type="HOGENOM" id="CLU_1326160_0_0_1"/>